<gene>
    <name evidence="5" type="ORF">J2Z32_003103</name>
</gene>
<keyword evidence="3" id="KW-0804">Transcription</keyword>
<dbReference type="InterPro" id="IPR037923">
    <property type="entry name" value="HTH-like"/>
</dbReference>
<dbReference type="PRINTS" id="PR00032">
    <property type="entry name" value="HTHARAC"/>
</dbReference>
<comment type="caution">
    <text evidence="5">The sequence shown here is derived from an EMBL/GenBank/DDBJ whole genome shotgun (WGS) entry which is preliminary data.</text>
</comment>
<reference evidence="5 6" key="1">
    <citation type="submission" date="2021-03" db="EMBL/GenBank/DDBJ databases">
        <title>Genomic Encyclopedia of Type Strains, Phase IV (KMG-IV): sequencing the most valuable type-strain genomes for metagenomic binning, comparative biology and taxonomic classification.</title>
        <authorList>
            <person name="Goeker M."/>
        </authorList>
    </citation>
    <scope>NUCLEOTIDE SEQUENCE [LARGE SCALE GENOMIC DNA]</scope>
    <source>
        <strain evidence="5 6">DSM 14349</strain>
    </source>
</reference>
<dbReference type="SUPFAM" id="SSF51215">
    <property type="entry name" value="Regulatory protein AraC"/>
    <property type="match status" value="1"/>
</dbReference>
<dbReference type="Pfam" id="PF12833">
    <property type="entry name" value="HTH_18"/>
    <property type="match status" value="1"/>
</dbReference>
<dbReference type="Pfam" id="PF02311">
    <property type="entry name" value="AraC_binding"/>
    <property type="match status" value="1"/>
</dbReference>
<sequence>MKQPIPSAEWLHVARWLPAIDWNVKLFGAHEQVVKCGWKVPEDVHVGFEIHVVLQGSQETWMEQIHYELQEGDILLVPPGFKHTIHCNDKNGLHYFCAHFNVDDPVFRQEMAIREQILFKAGTVENARLHEIVQDWLAILRQEGSYTTGDRFRIQMVLFQLLNFLAERHPSELGEQDTLSPSSLHYAKAIAEGIKARFQAKLERRNADGNGNYTEDDGITVKIEDIATSLGITPGYCLEIFRKVYGTSPRQYLSELLLNEAKLLIQQPELSIKEIAERLGYTQLSHFSRQFKRWTGMSPLQYRQMKSE</sequence>
<dbReference type="InterPro" id="IPR018060">
    <property type="entry name" value="HTH_AraC"/>
</dbReference>
<dbReference type="Proteomes" id="UP001519272">
    <property type="component" value="Unassembled WGS sequence"/>
</dbReference>
<evidence type="ECO:0000313" key="5">
    <source>
        <dbReference type="EMBL" id="MBP1906453.1"/>
    </source>
</evidence>
<protein>
    <submittedName>
        <fullName evidence="5">AraC-like DNA-binding protein/mannose-6-phosphate isomerase-like protein (Cupin superfamily)</fullName>
    </submittedName>
</protein>
<name>A0ABS4FV43_9BACL</name>
<evidence type="ECO:0000256" key="3">
    <source>
        <dbReference type="ARBA" id="ARBA00023163"/>
    </source>
</evidence>
<dbReference type="InterPro" id="IPR014710">
    <property type="entry name" value="RmlC-like_jellyroll"/>
</dbReference>
<dbReference type="RefSeq" id="WP_210090051.1">
    <property type="nucleotide sequence ID" value="NZ_JAGGKG010000015.1"/>
</dbReference>
<evidence type="ECO:0000256" key="2">
    <source>
        <dbReference type="ARBA" id="ARBA00023125"/>
    </source>
</evidence>
<dbReference type="SUPFAM" id="SSF46689">
    <property type="entry name" value="Homeodomain-like"/>
    <property type="match status" value="1"/>
</dbReference>
<dbReference type="EMBL" id="JAGGKG010000015">
    <property type="protein sequence ID" value="MBP1906453.1"/>
    <property type="molecule type" value="Genomic_DNA"/>
</dbReference>
<dbReference type="SMART" id="SM00342">
    <property type="entry name" value="HTH_ARAC"/>
    <property type="match status" value="1"/>
</dbReference>
<evidence type="ECO:0000313" key="6">
    <source>
        <dbReference type="Proteomes" id="UP001519272"/>
    </source>
</evidence>
<proteinExistence type="predicted"/>
<dbReference type="InterPro" id="IPR003313">
    <property type="entry name" value="AraC-bd"/>
</dbReference>
<dbReference type="CDD" id="cd02208">
    <property type="entry name" value="cupin_RmlC-like"/>
    <property type="match status" value="1"/>
</dbReference>
<keyword evidence="6" id="KW-1185">Reference proteome</keyword>
<evidence type="ECO:0000256" key="1">
    <source>
        <dbReference type="ARBA" id="ARBA00023015"/>
    </source>
</evidence>
<dbReference type="InterPro" id="IPR009057">
    <property type="entry name" value="Homeodomain-like_sf"/>
</dbReference>
<dbReference type="InterPro" id="IPR020449">
    <property type="entry name" value="Tscrpt_reg_AraC-type_HTH"/>
</dbReference>
<dbReference type="PANTHER" id="PTHR43280">
    <property type="entry name" value="ARAC-FAMILY TRANSCRIPTIONAL REGULATOR"/>
    <property type="match status" value="1"/>
</dbReference>
<dbReference type="Gene3D" id="1.10.10.60">
    <property type="entry name" value="Homeodomain-like"/>
    <property type="match status" value="1"/>
</dbReference>
<feature type="domain" description="HTH araC/xylS-type" evidence="4">
    <location>
        <begin position="212"/>
        <end position="305"/>
    </location>
</feature>
<organism evidence="5 6">
    <name type="scientific">Paenibacillus turicensis</name>
    <dbReference type="NCBI Taxonomy" id="160487"/>
    <lineage>
        <taxon>Bacteria</taxon>
        <taxon>Bacillati</taxon>
        <taxon>Bacillota</taxon>
        <taxon>Bacilli</taxon>
        <taxon>Bacillales</taxon>
        <taxon>Paenibacillaceae</taxon>
        <taxon>Paenibacillus</taxon>
    </lineage>
</organism>
<evidence type="ECO:0000259" key="4">
    <source>
        <dbReference type="PROSITE" id="PS01124"/>
    </source>
</evidence>
<dbReference type="Gene3D" id="2.60.120.10">
    <property type="entry name" value="Jelly Rolls"/>
    <property type="match status" value="1"/>
</dbReference>
<dbReference type="PROSITE" id="PS01124">
    <property type="entry name" value="HTH_ARAC_FAMILY_2"/>
    <property type="match status" value="1"/>
</dbReference>
<accession>A0ABS4FV43</accession>
<dbReference type="PANTHER" id="PTHR43280:SF28">
    <property type="entry name" value="HTH-TYPE TRANSCRIPTIONAL ACTIVATOR RHAS"/>
    <property type="match status" value="1"/>
</dbReference>
<keyword evidence="2" id="KW-0238">DNA-binding</keyword>
<keyword evidence="1" id="KW-0805">Transcription regulation</keyword>